<feature type="region of interest" description="Disordered" evidence="8">
    <location>
        <begin position="471"/>
        <end position="496"/>
    </location>
</feature>
<proteinExistence type="predicted"/>
<feature type="binding site" evidence="7">
    <location>
        <position position="43"/>
    </location>
    <ligand>
        <name>ATP</name>
        <dbReference type="ChEBI" id="CHEBI:30616"/>
    </ligand>
</feature>
<dbReference type="GO" id="GO:0005524">
    <property type="term" value="F:ATP binding"/>
    <property type="evidence" value="ECO:0007669"/>
    <property type="project" value="UniProtKB-UniRule"/>
</dbReference>
<dbReference type="PROSITE" id="PS00108">
    <property type="entry name" value="PROTEIN_KINASE_ST"/>
    <property type="match status" value="1"/>
</dbReference>
<evidence type="ECO:0000256" key="5">
    <source>
        <dbReference type="ARBA" id="ARBA00022777"/>
    </source>
</evidence>
<evidence type="ECO:0000256" key="3">
    <source>
        <dbReference type="ARBA" id="ARBA00022679"/>
    </source>
</evidence>
<keyword evidence="6 7" id="KW-0067">ATP-binding</keyword>
<feature type="transmembrane region" description="Helical" evidence="9">
    <location>
        <begin position="697"/>
        <end position="716"/>
    </location>
</feature>
<dbReference type="InterPro" id="IPR017441">
    <property type="entry name" value="Protein_kinase_ATP_BS"/>
</dbReference>
<dbReference type="AlphaFoldDB" id="A0A1H5QJF0"/>
<evidence type="ECO:0000313" key="11">
    <source>
        <dbReference type="EMBL" id="SEF26175.1"/>
    </source>
</evidence>
<evidence type="ECO:0000256" key="6">
    <source>
        <dbReference type="ARBA" id="ARBA00022840"/>
    </source>
</evidence>
<keyword evidence="2 11" id="KW-0723">Serine/threonine-protein kinase</keyword>
<dbReference type="Proteomes" id="UP000198878">
    <property type="component" value="Unassembled WGS sequence"/>
</dbReference>
<dbReference type="Gene3D" id="1.10.510.10">
    <property type="entry name" value="Transferase(Phosphotransferase) domain 1"/>
    <property type="match status" value="1"/>
</dbReference>
<evidence type="ECO:0000256" key="1">
    <source>
        <dbReference type="ARBA" id="ARBA00012513"/>
    </source>
</evidence>
<evidence type="ECO:0000259" key="10">
    <source>
        <dbReference type="PROSITE" id="PS50011"/>
    </source>
</evidence>
<feature type="region of interest" description="Disordered" evidence="8">
    <location>
        <begin position="305"/>
        <end position="339"/>
    </location>
</feature>
<name>A0A1H5QJF0_9PSEU</name>
<dbReference type="InterPro" id="IPR008271">
    <property type="entry name" value="Ser/Thr_kinase_AS"/>
</dbReference>
<keyword evidence="12" id="KW-1185">Reference proteome</keyword>
<feature type="domain" description="Protein kinase" evidence="10">
    <location>
        <begin position="14"/>
        <end position="269"/>
    </location>
</feature>
<feature type="compositionally biased region" description="Low complexity" evidence="8">
    <location>
        <begin position="326"/>
        <end position="335"/>
    </location>
</feature>
<protein>
    <recommendedName>
        <fullName evidence="1">non-specific serine/threonine protein kinase</fullName>
        <ecNumber evidence="1">2.7.11.1</ecNumber>
    </recommendedName>
</protein>
<evidence type="ECO:0000256" key="4">
    <source>
        <dbReference type="ARBA" id="ARBA00022741"/>
    </source>
</evidence>
<evidence type="ECO:0000313" key="12">
    <source>
        <dbReference type="Proteomes" id="UP000198878"/>
    </source>
</evidence>
<dbReference type="EC" id="2.7.11.1" evidence="1"/>
<keyword evidence="5 11" id="KW-0418">Kinase</keyword>
<organism evidence="11 12">
    <name type="scientific">Amycolatopsis pretoriensis</name>
    <dbReference type="NCBI Taxonomy" id="218821"/>
    <lineage>
        <taxon>Bacteria</taxon>
        <taxon>Bacillati</taxon>
        <taxon>Actinomycetota</taxon>
        <taxon>Actinomycetes</taxon>
        <taxon>Pseudonocardiales</taxon>
        <taxon>Pseudonocardiaceae</taxon>
        <taxon>Amycolatopsis</taxon>
    </lineage>
</organism>
<feature type="transmembrane region" description="Helical" evidence="9">
    <location>
        <begin position="671"/>
        <end position="691"/>
    </location>
</feature>
<keyword evidence="9" id="KW-0472">Membrane</keyword>
<evidence type="ECO:0000256" key="7">
    <source>
        <dbReference type="PROSITE-ProRule" id="PRU10141"/>
    </source>
</evidence>
<keyword evidence="9" id="KW-0812">Transmembrane</keyword>
<dbReference type="Pfam" id="PF00069">
    <property type="entry name" value="Pkinase"/>
    <property type="match status" value="1"/>
</dbReference>
<dbReference type="InterPro" id="IPR000719">
    <property type="entry name" value="Prot_kinase_dom"/>
</dbReference>
<dbReference type="STRING" id="218821.SAMN05421837_103114"/>
<dbReference type="PROSITE" id="PS00107">
    <property type="entry name" value="PROTEIN_KINASE_ATP"/>
    <property type="match status" value="1"/>
</dbReference>
<dbReference type="InterPro" id="IPR011009">
    <property type="entry name" value="Kinase-like_dom_sf"/>
</dbReference>
<evidence type="ECO:0000256" key="2">
    <source>
        <dbReference type="ARBA" id="ARBA00022527"/>
    </source>
</evidence>
<sequence>MSAPAELVAALPQYDIGAEIGEGGMGVVFAGTHRTLGRNVAIKQLPWDVLNHAASSELFDREARVLASLDHPHIVPVYDYVRTGREHLLVMERLDGGTVHSRFHGDGVTGEQACAIGLAMLAGLHAAHRAGVLHLDVKPRNLLFTLQGVVKVADFGIARVISEGATLVTHGGEILGTPAYIAPEQAMGNALSPAADVYAAGTVLYELLARELPFDNTRGAISMMRQHMFTDPKPISGVPMPIAGVIMRALARELDSRYREAESFAADLAGAATAVYGPGWLERSGVPVLHLTPRVIAGLNSATVSPGEELTRPVRRPTGPNATLVATSGGVATSPGSGGAAGGAGLAGGAAAGFAGGPGSAGAAGGFGPGSASGTSLADGPQAGYASGPAAGAGSGSAGGPQAGYAGGAAAGAGSGSAGGLQAGYAGGAAAGAGLAGNPGAAAGFAGAGSGSAGGLQAGYAGGGASPAGSSGSASGFGGTGSGSAGGTLAPDSDPSSRSQAAVLWLRLAAAAAAVVLVVLALLNPDRLPHEASPTLLLGDTRVTAPVEVDLSTPLVLAGAGNPGRVAISLSAAGIPLGSAETVAKPAGNGFTAELTLPAIARWVVGGAVTATVQTGPVTQTFTLLTSQHPLASAMGAGSLILALFALAYLESGLRTIRNGHRWRGAAVGGPVLGLLFGAVAWLCVCVLRVHEPAPGFGAGCAVAGAVAAGLVVAAARRRASTVVSRPSGR</sequence>
<dbReference type="CDD" id="cd14014">
    <property type="entry name" value="STKc_PknB_like"/>
    <property type="match status" value="1"/>
</dbReference>
<reference evidence="12" key="1">
    <citation type="submission" date="2016-10" db="EMBL/GenBank/DDBJ databases">
        <authorList>
            <person name="Varghese N."/>
            <person name="Submissions S."/>
        </authorList>
    </citation>
    <scope>NUCLEOTIDE SEQUENCE [LARGE SCALE GENOMIC DNA]</scope>
    <source>
        <strain evidence="12">DSM 44654</strain>
    </source>
</reference>
<keyword evidence="9" id="KW-1133">Transmembrane helix</keyword>
<dbReference type="PANTHER" id="PTHR43289:SF6">
    <property type="entry name" value="SERINE_THREONINE-PROTEIN KINASE NEKL-3"/>
    <property type="match status" value="1"/>
</dbReference>
<evidence type="ECO:0000256" key="8">
    <source>
        <dbReference type="SAM" id="MobiDB-lite"/>
    </source>
</evidence>
<dbReference type="SUPFAM" id="SSF56112">
    <property type="entry name" value="Protein kinase-like (PK-like)"/>
    <property type="match status" value="1"/>
</dbReference>
<feature type="transmembrane region" description="Helical" evidence="9">
    <location>
        <begin position="631"/>
        <end position="650"/>
    </location>
</feature>
<dbReference type="SMART" id="SM00220">
    <property type="entry name" value="S_TKc"/>
    <property type="match status" value="1"/>
</dbReference>
<evidence type="ECO:0000256" key="9">
    <source>
        <dbReference type="SAM" id="Phobius"/>
    </source>
</evidence>
<feature type="compositionally biased region" description="Gly residues" evidence="8">
    <location>
        <begin position="475"/>
        <end position="486"/>
    </location>
</feature>
<dbReference type="PROSITE" id="PS50011">
    <property type="entry name" value="PROTEIN_KINASE_DOM"/>
    <property type="match status" value="1"/>
</dbReference>
<dbReference type="GO" id="GO:0004674">
    <property type="term" value="F:protein serine/threonine kinase activity"/>
    <property type="evidence" value="ECO:0007669"/>
    <property type="project" value="UniProtKB-KW"/>
</dbReference>
<dbReference type="RefSeq" id="WP_244180201.1">
    <property type="nucleotide sequence ID" value="NZ_FNUJ01000003.1"/>
</dbReference>
<keyword evidence="3" id="KW-0808">Transferase</keyword>
<gene>
    <name evidence="11" type="ORF">SAMN05421837_103114</name>
</gene>
<dbReference type="PANTHER" id="PTHR43289">
    <property type="entry name" value="MITOGEN-ACTIVATED PROTEIN KINASE KINASE KINASE 20-RELATED"/>
    <property type="match status" value="1"/>
</dbReference>
<dbReference type="EMBL" id="FNUJ01000003">
    <property type="protein sequence ID" value="SEF26175.1"/>
    <property type="molecule type" value="Genomic_DNA"/>
</dbReference>
<keyword evidence="4 7" id="KW-0547">Nucleotide-binding</keyword>
<accession>A0A1H5QJF0</accession>